<keyword evidence="1" id="KW-0472">Membrane</keyword>
<feature type="transmembrane region" description="Helical" evidence="1">
    <location>
        <begin position="48"/>
        <end position="68"/>
    </location>
</feature>
<keyword evidence="1" id="KW-1133">Transmembrane helix</keyword>
<name>A0ABU2LKX5_9ACTN</name>
<evidence type="ECO:0000313" key="3">
    <source>
        <dbReference type="Proteomes" id="UP001183420"/>
    </source>
</evidence>
<proteinExistence type="predicted"/>
<reference evidence="3" key="1">
    <citation type="submission" date="2023-07" db="EMBL/GenBank/DDBJ databases">
        <title>30 novel species of actinomycetes from the DSMZ collection.</title>
        <authorList>
            <person name="Nouioui I."/>
        </authorList>
    </citation>
    <scope>NUCLEOTIDE SEQUENCE [LARGE SCALE GENOMIC DNA]</scope>
    <source>
        <strain evidence="3">DSM 44918</strain>
    </source>
</reference>
<evidence type="ECO:0000313" key="2">
    <source>
        <dbReference type="EMBL" id="MDT0318242.1"/>
    </source>
</evidence>
<dbReference type="EMBL" id="JAVREM010000005">
    <property type="protein sequence ID" value="MDT0318242.1"/>
    <property type="molecule type" value="Genomic_DNA"/>
</dbReference>
<feature type="transmembrane region" description="Helical" evidence="1">
    <location>
        <begin position="6"/>
        <end position="27"/>
    </location>
</feature>
<keyword evidence="3" id="KW-1185">Reference proteome</keyword>
<protein>
    <submittedName>
        <fullName evidence="2">Uncharacterized protein</fullName>
    </submittedName>
</protein>
<comment type="caution">
    <text evidence="2">The sequence shown here is derived from an EMBL/GenBank/DDBJ whole genome shotgun (WGS) entry which is preliminary data.</text>
</comment>
<organism evidence="2 3">
    <name type="scientific">Streptomyces millisiae</name>
    <dbReference type="NCBI Taxonomy" id="3075542"/>
    <lineage>
        <taxon>Bacteria</taxon>
        <taxon>Bacillati</taxon>
        <taxon>Actinomycetota</taxon>
        <taxon>Actinomycetes</taxon>
        <taxon>Kitasatosporales</taxon>
        <taxon>Streptomycetaceae</taxon>
        <taxon>Streptomyces</taxon>
    </lineage>
</organism>
<gene>
    <name evidence="2" type="ORF">RNC47_07835</name>
</gene>
<dbReference type="RefSeq" id="WP_311596785.1">
    <property type="nucleotide sequence ID" value="NZ_JAVREM010000005.1"/>
</dbReference>
<dbReference type="Proteomes" id="UP001183420">
    <property type="component" value="Unassembled WGS sequence"/>
</dbReference>
<sequence>MEILLVFAAFAVYAVPTVLLMSTFGLVAHTVRRLREGGRPRLASPKPFTHLAGITVSGAVLFLLYAQWT</sequence>
<evidence type="ECO:0000256" key="1">
    <source>
        <dbReference type="SAM" id="Phobius"/>
    </source>
</evidence>
<accession>A0ABU2LKX5</accession>
<keyword evidence="1" id="KW-0812">Transmembrane</keyword>